<evidence type="ECO:0000256" key="5">
    <source>
        <dbReference type="ARBA" id="ARBA00023136"/>
    </source>
</evidence>
<dbReference type="FunCoup" id="A0A6I9SY38">
    <property type="interactions" value="2012"/>
</dbReference>
<dbReference type="GO" id="GO:0016020">
    <property type="term" value="C:membrane"/>
    <property type="evidence" value="ECO:0007669"/>
    <property type="project" value="UniProtKB-SubCell"/>
</dbReference>
<keyword evidence="4 6" id="KW-1133">Transmembrane helix</keyword>
<evidence type="ECO:0000259" key="8">
    <source>
        <dbReference type="Pfam" id="PF24160"/>
    </source>
</evidence>
<feature type="transmembrane region" description="Helical" evidence="6">
    <location>
        <begin position="157"/>
        <end position="178"/>
    </location>
</feature>
<evidence type="ECO:0000256" key="2">
    <source>
        <dbReference type="ARBA" id="ARBA00007558"/>
    </source>
</evidence>
<keyword evidence="3 6" id="KW-0812">Transmembrane</keyword>
<sequence length="442" mass="49458">MEGEGTETRLRRSEVAVIEEWNGTASSLLTKTATITVAGDSVRKSGRRFSHLLRRILDAFVPEGFPSSVTRDYIPFQVWDSLQGLSTYMRTMLSTQALLSAIGVGDKSATVIGATFHWFLRDLTGMLGGVLFTFYQGANLDSNAKMWRLVADLMNDLGMLMDLVSPLFPSAFLFIVCLGSISRAFTGVASGATRAALTQHFALQNNAADISAKEGSQETVATMMGMALGMVLARITMGHSIAIWFCFLSLTIFHMYANYKAVRCLSLCTLNFERSSILLSHYMETSEVLSPKQVSVMEHVLPLWMTSWRENRVEYLHQRVRLGVRVSSLNSDEVVDLSSLARSHYNKGKYILLAGKHTISVIMHRDSTAADVLQAFMHALVLAKLDDKDRYTHLESRSWMAKNYEDFVLKLQSLGWRTERLLSPSVAWKANWFISSSDEKVD</sequence>
<keyword evidence="5 6" id="KW-0472">Membrane</keyword>
<evidence type="ECO:0000256" key="1">
    <source>
        <dbReference type="ARBA" id="ARBA00004370"/>
    </source>
</evidence>
<dbReference type="Proteomes" id="UP000504604">
    <property type="component" value="Linkage group LG4"/>
</dbReference>
<dbReference type="GeneID" id="105160101"/>
<reference evidence="10" key="1">
    <citation type="submission" date="2025-08" db="UniProtKB">
        <authorList>
            <consortium name="RefSeq"/>
        </authorList>
    </citation>
    <scope>IDENTIFICATION</scope>
</reference>
<dbReference type="RefSeq" id="XP_011075669.1">
    <property type="nucleotide sequence ID" value="XM_011077367.2"/>
</dbReference>
<evidence type="ECO:0000259" key="7">
    <source>
        <dbReference type="Pfam" id="PF04884"/>
    </source>
</evidence>
<keyword evidence="9" id="KW-1185">Reference proteome</keyword>
<proteinExistence type="inferred from homology"/>
<organism evidence="9 10">
    <name type="scientific">Sesamum indicum</name>
    <name type="common">Oriental sesame</name>
    <name type="synonym">Sesamum orientale</name>
    <dbReference type="NCBI Taxonomy" id="4182"/>
    <lineage>
        <taxon>Eukaryota</taxon>
        <taxon>Viridiplantae</taxon>
        <taxon>Streptophyta</taxon>
        <taxon>Embryophyta</taxon>
        <taxon>Tracheophyta</taxon>
        <taxon>Spermatophyta</taxon>
        <taxon>Magnoliopsida</taxon>
        <taxon>eudicotyledons</taxon>
        <taxon>Gunneridae</taxon>
        <taxon>Pentapetalae</taxon>
        <taxon>asterids</taxon>
        <taxon>lamiids</taxon>
        <taxon>Lamiales</taxon>
        <taxon>Pedaliaceae</taxon>
        <taxon>Sesamum</taxon>
    </lineage>
</organism>
<evidence type="ECO:0000313" key="9">
    <source>
        <dbReference type="Proteomes" id="UP000504604"/>
    </source>
</evidence>
<feature type="transmembrane region" description="Helical" evidence="6">
    <location>
        <begin position="231"/>
        <end position="256"/>
    </location>
</feature>
<gene>
    <name evidence="10" type="primary">LOC105160101</name>
</gene>
<dbReference type="OrthoDB" id="364779at2759"/>
<dbReference type="PANTHER" id="PTHR12770">
    <property type="entry name" value="RUS1 FAMILY PROTEIN C16ORF58"/>
    <property type="match status" value="1"/>
</dbReference>
<feature type="domain" description="Root UVB sensitive protein C-terminal" evidence="8">
    <location>
        <begin position="288"/>
        <end position="432"/>
    </location>
</feature>
<dbReference type="InterPro" id="IPR054549">
    <property type="entry name" value="UVB_sens_RUS_dom"/>
</dbReference>
<comment type="similarity">
    <text evidence="2">Belongs to the RUS1 family.</text>
</comment>
<dbReference type="InterPro" id="IPR055412">
    <property type="entry name" value="UVB_sens_C"/>
</dbReference>
<comment type="subcellular location">
    <subcellularLocation>
        <location evidence="1">Membrane</location>
    </subcellularLocation>
</comment>
<dbReference type="InterPro" id="IPR006968">
    <property type="entry name" value="RUS_fam"/>
</dbReference>
<feature type="domain" description="Protein root UVB sensitive/RUS" evidence="7">
    <location>
        <begin position="49"/>
        <end position="285"/>
    </location>
</feature>
<dbReference type="Pfam" id="PF04884">
    <property type="entry name" value="UVB_sens_prot"/>
    <property type="match status" value="1"/>
</dbReference>
<accession>A0A6I9SY38</accession>
<dbReference type="AlphaFoldDB" id="A0A6I9SY38"/>
<dbReference type="InParanoid" id="A0A6I9SY38"/>
<evidence type="ECO:0000256" key="4">
    <source>
        <dbReference type="ARBA" id="ARBA00022989"/>
    </source>
</evidence>
<protein>
    <submittedName>
        <fullName evidence="10">Protein root UVB sensitive 3 isoform X1</fullName>
    </submittedName>
</protein>
<evidence type="ECO:0000256" key="6">
    <source>
        <dbReference type="SAM" id="Phobius"/>
    </source>
</evidence>
<dbReference type="KEGG" id="sind:105160101"/>
<dbReference type="PANTHER" id="PTHR12770:SF31">
    <property type="entry name" value="RUS FAMILY MEMBER 1"/>
    <property type="match status" value="1"/>
</dbReference>
<evidence type="ECO:0000313" key="10">
    <source>
        <dbReference type="RefSeq" id="XP_011075669.1"/>
    </source>
</evidence>
<dbReference type="Pfam" id="PF24160">
    <property type="entry name" value="UVB_sens_C"/>
    <property type="match status" value="1"/>
</dbReference>
<evidence type="ECO:0000256" key="3">
    <source>
        <dbReference type="ARBA" id="ARBA00022692"/>
    </source>
</evidence>
<name>A0A6I9SY38_SESIN</name>